<feature type="domain" description="NAD(P)-binding" evidence="4">
    <location>
        <begin position="269"/>
        <end position="403"/>
    </location>
</feature>
<organism evidence="5 6">
    <name type="scientific">Aspergillus pseudoustus</name>
    <dbReference type="NCBI Taxonomy" id="1810923"/>
    <lineage>
        <taxon>Eukaryota</taxon>
        <taxon>Fungi</taxon>
        <taxon>Dikarya</taxon>
        <taxon>Ascomycota</taxon>
        <taxon>Pezizomycotina</taxon>
        <taxon>Eurotiomycetes</taxon>
        <taxon>Eurotiomycetidae</taxon>
        <taxon>Eurotiales</taxon>
        <taxon>Aspergillaceae</taxon>
        <taxon>Aspergillus</taxon>
        <taxon>Aspergillus subgen. Nidulantes</taxon>
    </lineage>
</organism>
<comment type="caution">
    <text evidence="5">The sequence shown here is derived from an EMBL/GenBank/DDBJ whole genome shotgun (WGS) entry which is preliminary data.</text>
</comment>
<evidence type="ECO:0000259" key="4">
    <source>
        <dbReference type="Pfam" id="PF13460"/>
    </source>
</evidence>
<keyword evidence="2" id="KW-0521">NADP</keyword>
<dbReference type="InterPro" id="IPR016040">
    <property type="entry name" value="NAD(P)-bd_dom"/>
</dbReference>
<dbReference type="InterPro" id="IPR010721">
    <property type="entry name" value="UstE-like"/>
</dbReference>
<gene>
    <name evidence="5" type="ORF">BJY01DRAFT_239857</name>
</gene>
<evidence type="ECO:0000256" key="3">
    <source>
        <dbReference type="ARBA" id="ARBA00023002"/>
    </source>
</evidence>
<evidence type="ECO:0000256" key="2">
    <source>
        <dbReference type="ARBA" id="ARBA00022857"/>
    </source>
</evidence>
<dbReference type="PANTHER" id="PTHR47706:SF9">
    <property type="entry name" value="NMRA-LIKE DOMAIN-CONTAINING PROTEIN-RELATED"/>
    <property type="match status" value="1"/>
</dbReference>
<sequence>MSSKGLQDNVSRHKSASPLGRAIFIGLRALDVWWQYRLLAGGWATQAIEKVQGHAVPTTRIVSSANVTGLQPYYGLITLLALGSSVKQIATMIFVSEQETPVSSAITIAFFNTVFNSVNTLLSVWTATSQSSVSSSLLSNPATTIGAAAYTIGILTEAISEFQRTAFKKDPANKGKPYSGGLFSLATNINYGGYTLWRAGYALIGGGIPWAVVTFSFFFWDFAVRGVPVLEEYLADRVCSSFSLCHSCCGGNHDGKWNADPTMKVGIAGITGKFARRLLTHLREAGDSSLTIKGYCRDPSKLPSAITQSSPNLEIIQGEAFDKDSIASFVKDCDVVVCCYLGDDKLMVDGQKLLIDACETANVPRYVASDWALDYTKLKLGELFPKDPMIHVKAYLDEKKSVEGVHILVGGFMEPIFSPFFNIADVQNNVFRYWGEGSEIMEGTTYDNAAEYTARVVLDFEAKGILKFVGGRATIRQIADSYEKVYGVPVTLEKRGSLEDLYKMMHDLRAKDPGNIYSYMSLFFYYYWINGQTFVGPDLDNSRYTDIKSVDWEGFISSWSREQIGTSYFALGM</sequence>
<dbReference type="InterPro" id="IPR036291">
    <property type="entry name" value="NAD(P)-bd_dom_sf"/>
</dbReference>
<evidence type="ECO:0000313" key="5">
    <source>
        <dbReference type="EMBL" id="KAL2832242.1"/>
    </source>
</evidence>
<dbReference type="EMBL" id="JBFXLU010000266">
    <property type="protein sequence ID" value="KAL2832242.1"/>
    <property type="molecule type" value="Genomic_DNA"/>
</dbReference>
<dbReference type="Proteomes" id="UP001610446">
    <property type="component" value="Unassembled WGS sequence"/>
</dbReference>
<comment type="similarity">
    <text evidence="1">Belongs to the NmrA-type oxidoreductase family. Isoflavone reductase subfamily.</text>
</comment>
<dbReference type="InterPro" id="IPR051609">
    <property type="entry name" value="NmrA/Isoflavone_reductase-like"/>
</dbReference>
<dbReference type="Gene3D" id="1.20.120.1630">
    <property type="match status" value="1"/>
</dbReference>
<keyword evidence="3" id="KW-0560">Oxidoreductase</keyword>
<evidence type="ECO:0000313" key="6">
    <source>
        <dbReference type="Proteomes" id="UP001610446"/>
    </source>
</evidence>
<reference evidence="5 6" key="1">
    <citation type="submission" date="2024-07" db="EMBL/GenBank/DDBJ databases">
        <title>Section-level genome sequencing and comparative genomics of Aspergillus sections Usti and Cavernicolus.</title>
        <authorList>
            <consortium name="Lawrence Berkeley National Laboratory"/>
            <person name="Nybo J.L."/>
            <person name="Vesth T.C."/>
            <person name="Theobald S."/>
            <person name="Frisvad J.C."/>
            <person name="Larsen T.O."/>
            <person name="Kjaerboelling I."/>
            <person name="Rothschild-Mancinelli K."/>
            <person name="Lyhne E.K."/>
            <person name="Kogle M.E."/>
            <person name="Barry K."/>
            <person name="Clum A."/>
            <person name="Na H."/>
            <person name="Ledsgaard L."/>
            <person name="Lin J."/>
            <person name="Lipzen A."/>
            <person name="Kuo A."/>
            <person name="Riley R."/>
            <person name="Mondo S."/>
            <person name="Labutti K."/>
            <person name="Haridas S."/>
            <person name="Pangalinan J."/>
            <person name="Salamov A.A."/>
            <person name="Simmons B.A."/>
            <person name="Magnuson J.K."/>
            <person name="Chen J."/>
            <person name="Drula E."/>
            <person name="Henrissat B."/>
            <person name="Wiebenga A."/>
            <person name="Lubbers R.J."/>
            <person name="Gomes A.C."/>
            <person name="Makela M.R."/>
            <person name="Stajich J."/>
            <person name="Grigoriev I.V."/>
            <person name="Mortensen U.H."/>
            <person name="De Vries R.P."/>
            <person name="Baker S.E."/>
            <person name="Andersen M.R."/>
        </authorList>
    </citation>
    <scope>NUCLEOTIDE SEQUENCE [LARGE SCALE GENOMIC DNA]</scope>
    <source>
        <strain evidence="5 6">CBS 123904</strain>
    </source>
</reference>
<evidence type="ECO:0000256" key="1">
    <source>
        <dbReference type="ARBA" id="ARBA00005725"/>
    </source>
</evidence>
<dbReference type="Pfam" id="PF13460">
    <property type="entry name" value="NAD_binding_10"/>
    <property type="match status" value="1"/>
</dbReference>
<dbReference type="Pfam" id="PF06966">
    <property type="entry name" value="DUF1295"/>
    <property type="match status" value="1"/>
</dbReference>
<dbReference type="Gene3D" id="3.40.50.720">
    <property type="entry name" value="NAD(P)-binding Rossmann-like Domain"/>
    <property type="match status" value="1"/>
</dbReference>
<protein>
    <submittedName>
        <fullName evidence="5">NAD(P)-binding protein</fullName>
    </submittedName>
</protein>
<accession>A0ABR4IZE1</accession>
<dbReference type="PANTHER" id="PTHR47706">
    <property type="entry name" value="NMRA-LIKE FAMILY PROTEIN"/>
    <property type="match status" value="1"/>
</dbReference>
<keyword evidence="6" id="KW-1185">Reference proteome</keyword>
<dbReference type="PROSITE" id="PS50244">
    <property type="entry name" value="S5A_REDUCTASE"/>
    <property type="match status" value="1"/>
</dbReference>
<name>A0ABR4IZE1_9EURO</name>
<dbReference type="SUPFAM" id="SSF51735">
    <property type="entry name" value="NAD(P)-binding Rossmann-fold domains"/>
    <property type="match status" value="1"/>
</dbReference>
<proteinExistence type="inferred from homology"/>